<comment type="similarity">
    <text evidence="1">Belongs to the AB hydrolase superfamily. AB hydrolase 4 family.</text>
</comment>
<keyword evidence="2" id="KW-0719">Serine esterase</keyword>
<keyword evidence="6" id="KW-1185">Reference proteome</keyword>
<name>A0ABT5L0B9_9ALTE</name>
<organism evidence="5 6">
    <name type="scientific">Alteromonas gilva</name>
    <dbReference type="NCBI Taxonomy" id="2987522"/>
    <lineage>
        <taxon>Bacteria</taxon>
        <taxon>Pseudomonadati</taxon>
        <taxon>Pseudomonadota</taxon>
        <taxon>Gammaproteobacteria</taxon>
        <taxon>Alteromonadales</taxon>
        <taxon>Alteromonadaceae</taxon>
        <taxon>Alteromonas/Salinimonas group</taxon>
        <taxon>Alteromonas</taxon>
    </lineage>
</organism>
<dbReference type="RefSeq" id="WP_273637692.1">
    <property type="nucleotide sequence ID" value="NZ_JAQQXP010000001.1"/>
</dbReference>
<dbReference type="PIRSF" id="PIRSF005211">
    <property type="entry name" value="Ab_hydro_YheT"/>
    <property type="match status" value="1"/>
</dbReference>
<dbReference type="GO" id="GO:0016787">
    <property type="term" value="F:hydrolase activity"/>
    <property type="evidence" value="ECO:0007669"/>
    <property type="project" value="UniProtKB-KW"/>
</dbReference>
<dbReference type="SUPFAM" id="SSF53474">
    <property type="entry name" value="alpha/beta-Hydrolases"/>
    <property type="match status" value="1"/>
</dbReference>
<dbReference type="PANTHER" id="PTHR10794">
    <property type="entry name" value="ABHYDROLASE DOMAIN-CONTAINING PROTEIN"/>
    <property type="match status" value="1"/>
</dbReference>
<dbReference type="Proteomes" id="UP001218788">
    <property type="component" value="Unassembled WGS sequence"/>
</dbReference>
<gene>
    <name evidence="5" type="ORF">OIK42_01005</name>
</gene>
<evidence type="ECO:0000256" key="1">
    <source>
        <dbReference type="ARBA" id="ARBA00010884"/>
    </source>
</evidence>
<accession>A0ABT5L0B9</accession>
<dbReference type="Gene3D" id="3.40.50.1820">
    <property type="entry name" value="alpha/beta hydrolase"/>
    <property type="match status" value="1"/>
</dbReference>
<protein>
    <submittedName>
        <fullName evidence="5">Hydrolase</fullName>
    </submittedName>
</protein>
<dbReference type="InterPro" id="IPR050960">
    <property type="entry name" value="AB_hydrolase_4_sf"/>
</dbReference>
<evidence type="ECO:0000256" key="3">
    <source>
        <dbReference type="ARBA" id="ARBA00022801"/>
    </source>
</evidence>
<evidence type="ECO:0000256" key="2">
    <source>
        <dbReference type="ARBA" id="ARBA00022487"/>
    </source>
</evidence>
<dbReference type="PROSITE" id="PS01133">
    <property type="entry name" value="UPF0017"/>
    <property type="match status" value="1"/>
</dbReference>
<evidence type="ECO:0000313" key="6">
    <source>
        <dbReference type="Proteomes" id="UP001218788"/>
    </source>
</evidence>
<dbReference type="Pfam" id="PF00561">
    <property type="entry name" value="Abhydrolase_1"/>
    <property type="match status" value="1"/>
</dbReference>
<dbReference type="InterPro" id="IPR000952">
    <property type="entry name" value="AB_hydrolase_4_CS"/>
</dbReference>
<dbReference type="InterPro" id="IPR000073">
    <property type="entry name" value="AB_hydrolase_1"/>
</dbReference>
<dbReference type="NCBIfam" id="NF008218">
    <property type="entry name" value="PRK10985.1"/>
    <property type="match status" value="1"/>
</dbReference>
<evidence type="ECO:0000259" key="4">
    <source>
        <dbReference type="Pfam" id="PF00561"/>
    </source>
</evidence>
<dbReference type="InterPro" id="IPR029058">
    <property type="entry name" value="AB_hydrolase_fold"/>
</dbReference>
<feature type="domain" description="AB hydrolase-1" evidence="4">
    <location>
        <begin position="76"/>
        <end position="317"/>
    </location>
</feature>
<dbReference type="InterPro" id="IPR012020">
    <property type="entry name" value="ABHD4"/>
</dbReference>
<reference evidence="5 6" key="1">
    <citation type="submission" date="2022-10" db="EMBL/GenBank/DDBJ databases">
        <title>Alteromonas sp. chi3 Genome sequencing.</title>
        <authorList>
            <person name="Park S."/>
        </authorList>
    </citation>
    <scope>NUCLEOTIDE SEQUENCE [LARGE SCALE GENOMIC DNA]</scope>
    <source>
        <strain evidence="6">chi3</strain>
    </source>
</reference>
<keyword evidence="3 5" id="KW-0378">Hydrolase</keyword>
<comment type="caution">
    <text evidence="5">The sequence shown here is derived from an EMBL/GenBank/DDBJ whole genome shotgun (WGS) entry which is preliminary data.</text>
</comment>
<dbReference type="EMBL" id="JAQQXP010000001">
    <property type="protein sequence ID" value="MDC8829327.1"/>
    <property type="molecule type" value="Genomic_DNA"/>
</dbReference>
<evidence type="ECO:0000313" key="5">
    <source>
        <dbReference type="EMBL" id="MDC8829327.1"/>
    </source>
</evidence>
<sequence>MTTPSSHTQGSAHGRIIQSSFRAPRWARNRHIQTIWPRFLQQRLPLSYTTERVKLDDGDFIDLAWGPAPATLTGMVVMFHGLEGSIKSHYANDMMATLSDNGWQVVLMHFRGCSGEVNLTSRAYHSGETGDPTFIINQLHKRYPDVPKVALGFSLGGNMLLKLLGENPDSLGLKAAVAVSAPLKLDECASSVDQGFSKVYQKYLIRSMKQNLLQKMQRIDYRDILQISAHEVNNIHTFWQFDERVTAPLHGFADARDYYEQCSAYFYLKAIHSPTLIIHALDDPFMNHTIIPPESELGRHVTVELSENGGHVGFMSGTPARPQIWLQQRVKRYFSDFLPTLESL</sequence>
<dbReference type="PANTHER" id="PTHR10794:SF94">
    <property type="entry name" value="ESTERASE YHET-RELATED"/>
    <property type="match status" value="1"/>
</dbReference>
<proteinExistence type="inferred from homology"/>